<dbReference type="AlphaFoldDB" id="A0A2Z3H2I0"/>
<gene>
    <name evidence="1" type="ORF">C1280_26675</name>
</gene>
<evidence type="ECO:0008006" key="3">
    <source>
        <dbReference type="Google" id="ProtNLM"/>
    </source>
</evidence>
<dbReference type="OrthoDB" id="5289240at2"/>
<dbReference type="RefSeq" id="WP_010034237.1">
    <property type="nucleotide sequence ID" value="NZ_CP025958.1"/>
</dbReference>
<organism evidence="1 2">
    <name type="scientific">Gemmata obscuriglobus</name>
    <dbReference type="NCBI Taxonomy" id="114"/>
    <lineage>
        <taxon>Bacteria</taxon>
        <taxon>Pseudomonadati</taxon>
        <taxon>Planctomycetota</taxon>
        <taxon>Planctomycetia</taxon>
        <taxon>Gemmatales</taxon>
        <taxon>Gemmataceae</taxon>
        <taxon>Gemmata</taxon>
    </lineage>
</organism>
<dbReference type="SUPFAM" id="SSF55486">
    <property type="entry name" value="Metalloproteases ('zincins'), catalytic domain"/>
    <property type="match status" value="1"/>
</dbReference>
<name>A0A2Z3H2I0_9BACT</name>
<sequence>MDLAGADPADRWRVYVDVVTGRVIHSEEQVLRATGSGLIFSPNPMVALGAPGLSPADPIPSEAYREVALLDLDDSGFLTGPWVTTEATSAAARIRRPSGDFRVTRENTGFREVMAYYHIDTAQRYLQSIGMAHAAVRVSVDASGSGSGAFFDPNTLVVTLSTGGTPDAEDAEVILHEYGHAVQNAIVFGFGQAAASRPLAEGTADYFAATFFDGVKGGAFRRGLGSWEAAGDGQTGSPPFSRVLDFHGPLGGQPLRLTEFWSGCLWSLRELFGRTRADTLAVGFLSFVPHDGGLADGAISLVAVNRLLIAAGTADRDSEAAIVEMFWERGVDARQGSIRSDVDFPPLPAVI</sequence>
<keyword evidence="2" id="KW-1185">Reference proteome</keyword>
<reference evidence="1 2" key="1">
    <citation type="submission" date="2018-01" db="EMBL/GenBank/DDBJ databases">
        <title>G. obscuriglobus.</title>
        <authorList>
            <person name="Franke J."/>
            <person name="Blomberg W."/>
            <person name="Selmecki A."/>
        </authorList>
    </citation>
    <scope>NUCLEOTIDE SEQUENCE [LARGE SCALE GENOMIC DNA]</scope>
    <source>
        <strain evidence="1 2">DSM 5831</strain>
    </source>
</reference>
<proteinExistence type="predicted"/>
<dbReference type="KEGG" id="gog:C1280_26675"/>
<accession>A0A2Z3H2I0</accession>
<dbReference type="EMBL" id="CP025958">
    <property type="protein sequence ID" value="AWM40233.1"/>
    <property type="molecule type" value="Genomic_DNA"/>
</dbReference>
<evidence type="ECO:0000313" key="1">
    <source>
        <dbReference type="EMBL" id="AWM40233.1"/>
    </source>
</evidence>
<dbReference type="Proteomes" id="UP000245802">
    <property type="component" value="Chromosome"/>
</dbReference>
<protein>
    <recommendedName>
        <fullName evidence="3">FTP domain-containing protein</fullName>
    </recommendedName>
</protein>
<evidence type="ECO:0000313" key="2">
    <source>
        <dbReference type="Proteomes" id="UP000245802"/>
    </source>
</evidence>